<dbReference type="Gene3D" id="3.30.70.270">
    <property type="match status" value="1"/>
</dbReference>
<dbReference type="InterPro" id="IPR001633">
    <property type="entry name" value="EAL_dom"/>
</dbReference>
<comment type="caution">
    <text evidence="7">The sequence shown here is derived from an EMBL/GenBank/DDBJ whole genome shotgun (WGS) entry which is preliminary data.</text>
</comment>
<dbReference type="SMART" id="SM00052">
    <property type="entry name" value="EAL"/>
    <property type="match status" value="1"/>
</dbReference>
<dbReference type="SMART" id="SM00267">
    <property type="entry name" value="GGDEF"/>
    <property type="match status" value="1"/>
</dbReference>
<evidence type="ECO:0000259" key="6">
    <source>
        <dbReference type="PROSITE" id="PS50887"/>
    </source>
</evidence>
<keyword evidence="4" id="KW-1133">Transmembrane helix</keyword>
<name>A0A432WLH5_9GAMM</name>
<dbReference type="SUPFAM" id="SSF141868">
    <property type="entry name" value="EAL domain-like"/>
    <property type="match status" value="1"/>
</dbReference>
<feature type="transmembrane region" description="Helical" evidence="4">
    <location>
        <begin position="246"/>
        <end position="269"/>
    </location>
</feature>
<evidence type="ECO:0000313" key="8">
    <source>
        <dbReference type="Proteomes" id="UP000287823"/>
    </source>
</evidence>
<dbReference type="Gene3D" id="3.20.20.450">
    <property type="entry name" value="EAL domain"/>
    <property type="match status" value="1"/>
</dbReference>
<proteinExistence type="predicted"/>
<organism evidence="7 8">
    <name type="scientific">Aliidiomarina soli</name>
    <dbReference type="NCBI Taxonomy" id="1928574"/>
    <lineage>
        <taxon>Bacteria</taxon>
        <taxon>Pseudomonadati</taxon>
        <taxon>Pseudomonadota</taxon>
        <taxon>Gammaproteobacteria</taxon>
        <taxon>Alteromonadales</taxon>
        <taxon>Idiomarinaceae</taxon>
        <taxon>Aliidiomarina</taxon>
    </lineage>
</organism>
<evidence type="ECO:0000256" key="3">
    <source>
        <dbReference type="SAM" id="Coils"/>
    </source>
</evidence>
<dbReference type="InterPro" id="IPR029787">
    <property type="entry name" value="Nucleotide_cyclase"/>
</dbReference>
<dbReference type="PROSITE" id="PS50887">
    <property type="entry name" value="GGDEF"/>
    <property type="match status" value="1"/>
</dbReference>
<evidence type="ECO:0000256" key="1">
    <source>
        <dbReference type="ARBA" id="ARBA00012282"/>
    </source>
</evidence>
<dbReference type="Pfam" id="PF00990">
    <property type="entry name" value="GGDEF"/>
    <property type="match status" value="1"/>
</dbReference>
<dbReference type="SUPFAM" id="SSF55073">
    <property type="entry name" value="Nucleotide cyclase"/>
    <property type="match status" value="1"/>
</dbReference>
<dbReference type="NCBIfam" id="TIGR00254">
    <property type="entry name" value="GGDEF"/>
    <property type="match status" value="1"/>
</dbReference>
<dbReference type="RefSeq" id="WP_126797683.1">
    <property type="nucleotide sequence ID" value="NZ_PIPO01000001.1"/>
</dbReference>
<dbReference type="FunFam" id="3.20.20.450:FF:000001">
    <property type="entry name" value="Cyclic di-GMP phosphodiesterase yahA"/>
    <property type="match status" value="1"/>
</dbReference>
<dbReference type="CDD" id="cd01948">
    <property type="entry name" value="EAL"/>
    <property type="match status" value="1"/>
</dbReference>
<feature type="transmembrane region" description="Helical" evidence="4">
    <location>
        <begin position="6"/>
        <end position="30"/>
    </location>
</feature>
<evidence type="ECO:0000256" key="4">
    <source>
        <dbReference type="SAM" id="Phobius"/>
    </source>
</evidence>
<dbReference type="InterPro" id="IPR000160">
    <property type="entry name" value="GGDEF_dom"/>
</dbReference>
<dbReference type="AlphaFoldDB" id="A0A432WLH5"/>
<keyword evidence="4" id="KW-0472">Membrane</keyword>
<dbReference type="InterPro" id="IPR052155">
    <property type="entry name" value="Biofilm_reg_signaling"/>
</dbReference>
<evidence type="ECO:0000259" key="5">
    <source>
        <dbReference type="PROSITE" id="PS50883"/>
    </source>
</evidence>
<feature type="coiled-coil region" evidence="3">
    <location>
        <begin position="30"/>
        <end position="57"/>
    </location>
</feature>
<dbReference type="InterPro" id="IPR043128">
    <property type="entry name" value="Rev_trsase/Diguanyl_cyclase"/>
</dbReference>
<dbReference type="Proteomes" id="UP000287823">
    <property type="component" value="Unassembled WGS sequence"/>
</dbReference>
<evidence type="ECO:0000313" key="7">
    <source>
        <dbReference type="EMBL" id="RUO34625.1"/>
    </source>
</evidence>
<protein>
    <recommendedName>
        <fullName evidence="1">cyclic-guanylate-specific phosphodiesterase</fullName>
        <ecNumber evidence="1">3.1.4.52</ecNumber>
    </recommendedName>
</protein>
<keyword evidence="4" id="KW-0812">Transmembrane</keyword>
<dbReference type="PROSITE" id="PS50883">
    <property type="entry name" value="EAL"/>
    <property type="match status" value="1"/>
</dbReference>
<dbReference type="InterPro" id="IPR035919">
    <property type="entry name" value="EAL_sf"/>
</dbReference>
<feature type="domain" description="EAL" evidence="5">
    <location>
        <begin position="476"/>
        <end position="730"/>
    </location>
</feature>
<keyword evidence="3" id="KW-0175">Coiled coil</keyword>
<keyword evidence="8" id="KW-1185">Reference proteome</keyword>
<keyword evidence="2" id="KW-0973">c-di-GMP</keyword>
<dbReference type="Pfam" id="PF00563">
    <property type="entry name" value="EAL"/>
    <property type="match status" value="1"/>
</dbReference>
<dbReference type="PANTHER" id="PTHR44757:SF2">
    <property type="entry name" value="BIOFILM ARCHITECTURE MAINTENANCE PROTEIN MBAA"/>
    <property type="match status" value="1"/>
</dbReference>
<sequence>MQRFSHFRLAILTALVGIILSLGISAFLYIQDNQRIRSQLSNDVTELQQEVNRQLQTHMFGLTWMARHSTRNQGDHDLWQREAPIVINSYPHFRCLLWLNSQFELESLYSTIAQPSVDQLLADQDYLDSLRGLEPGQRVMLPAGPLALNSADVALIAPLNTTQGTDYYLGIIDIEGLLRSTVARHMGRHVYFRLTSVSSNSTVFELGNNHDASQSWSGFSDFTLFDEQWRMELWPGQEQLQAMRSWVPLLIMLAGLITTALLTFVLYVLGISRVRAQELADTNIDLYVEIEERERVEKKMAYLAEHDWLTDLANRNALMERLEEFFSQSALTQQHVGALFIDLDNFKEVNDALGHSVGDQLLKRVATRLNKIAPKHACLARMGGDEYVLAIACLNDPEELENYARQVLSALDTHFYVDDYEMFISASIGIALSQPEIDTPESLIRNADTALYRAKESGRNSYHLYSEILHHELNQRMELMKRLRNAVEHDKLRVYYQPKVDMQSRRIIGAEALVRWQESDGQIIGPDQFIPIAEDTGLIIPISEFVLKTACKQLAAWHTLGFTELTMAVNLSGKQLQSPGLIEHIMEVVNESGIPPNKLELELTEQVFIENIQSHTNFMHAVRDRGIALAIDDFGIGYSSLSYLKHFPVTALKIDRSFVQDLPNDKDDATLTQTIINLAKSLEIDLVAEGVETEAQVDFLLDRDCSVGQGYLFSRPIPAHEFTQLLDDYQGQIPIQIM</sequence>
<accession>A0A432WLH5</accession>
<dbReference type="GO" id="GO:0071111">
    <property type="term" value="F:cyclic-guanylate-specific phosphodiesterase activity"/>
    <property type="evidence" value="ECO:0007669"/>
    <property type="project" value="UniProtKB-EC"/>
</dbReference>
<reference evidence="7 8" key="1">
    <citation type="journal article" date="2011" name="Front. Microbiol.">
        <title>Genomic signatures of strain selection and enhancement in Bacillus atrophaeus var. globigii, a historical biowarfare simulant.</title>
        <authorList>
            <person name="Gibbons H.S."/>
            <person name="Broomall S.M."/>
            <person name="McNew L.A."/>
            <person name="Daligault H."/>
            <person name="Chapman C."/>
            <person name="Bruce D."/>
            <person name="Karavis M."/>
            <person name="Krepps M."/>
            <person name="McGregor P.A."/>
            <person name="Hong C."/>
            <person name="Park K.H."/>
            <person name="Akmal A."/>
            <person name="Feldman A."/>
            <person name="Lin J.S."/>
            <person name="Chang W.E."/>
            <person name="Higgs B.W."/>
            <person name="Demirev P."/>
            <person name="Lindquist J."/>
            <person name="Liem A."/>
            <person name="Fochler E."/>
            <person name="Read T.D."/>
            <person name="Tapia R."/>
            <person name="Johnson S."/>
            <person name="Bishop-Lilly K.A."/>
            <person name="Detter C."/>
            <person name="Han C."/>
            <person name="Sozhamannan S."/>
            <person name="Rosenzweig C.N."/>
            <person name="Skowronski E.W."/>
        </authorList>
    </citation>
    <scope>NUCLEOTIDE SEQUENCE [LARGE SCALE GENOMIC DNA]</scope>
    <source>
        <strain evidence="7 8">Y4G10-17</strain>
    </source>
</reference>
<dbReference type="EMBL" id="PIPO01000001">
    <property type="protein sequence ID" value="RUO34625.1"/>
    <property type="molecule type" value="Genomic_DNA"/>
</dbReference>
<evidence type="ECO:0000256" key="2">
    <source>
        <dbReference type="ARBA" id="ARBA00022636"/>
    </source>
</evidence>
<gene>
    <name evidence="7" type="ORF">CWE14_01075</name>
</gene>
<feature type="domain" description="GGDEF" evidence="6">
    <location>
        <begin position="334"/>
        <end position="467"/>
    </location>
</feature>
<dbReference type="PANTHER" id="PTHR44757">
    <property type="entry name" value="DIGUANYLATE CYCLASE DGCP"/>
    <property type="match status" value="1"/>
</dbReference>
<dbReference type="EC" id="3.1.4.52" evidence="1"/>
<dbReference type="CDD" id="cd01949">
    <property type="entry name" value="GGDEF"/>
    <property type="match status" value="1"/>
</dbReference>